<feature type="compositionally biased region" description="Polar residues" evidence="1">
    <location>
        <begin position="64"/>
        <end position="74"/>
    </location>
</feature>
<dbReference type="EMBL" id="JAMGBC010000001">
    <property type="protein sequence ID" value="MCL6678806.1"/>
    <property type="molecule type" value="Genomic_DNA"/>
</dbReference>
<comment type="caution">
    <text evidence="3">The sequence shown here is derived from an EMBL/GenBank/DDBJ whole genome shotgun (WGS) entry which is preliminary data.</text>
</comment>
<feature type="region of interest" description="Disordered" evidence="1">
    <location>
        <begin position="49"/>
        <end position="74"/>
    </location>
</feature>
<evidence type="ECO:0008006" key="5">
    <source>
        <dbReference type="Google" id="ProtNLM"/>
    </source>
</evidence>
<dbReference type="PROSITE" id="PS51257">
    <property type="entry name" value="PROKAR_LIPOPROTEIN"/>
    <property type="match status" value="1"/>
</dbReference>
<feature type="signal peptide" evidence="2">
    <location>
        <begin position="1"/>
        <end position="24"/>
    </location>
</feature>
<keyword evidence="4" id="KW-1185">Reference proteome</keyword>
<evidence type="ECO:0000313" key="3">
    <source>
        <dbReference type="EMBL" id="MCL6678806.1"/>
    </source>
</evidence>
<organism evidence="3 4">
    <name type="scientific">Sphingomonas anseongensis</name>
    <dbReference type="NCBI Taxonomy" id="2908207"/>
    <lineage>
        <taxon>Bacteria</taxon>
        <taxon>Pseudomonadati</taxon>
        <taxon>Pseudomonadota</taxon>
        <taxon>Alphaproteobacteria</taxon>
        <taxon>Sphingomonadales</taxon>
        <taxon>Sphingomonadaceae</taxon>
        <taxon>Sphingomonas</taxon>
    </lineage>
</organism>
<evidence type="ECO:0000313" key="4">
    <source>
        <dbReference type="Proteomes" id="UP001165343"/>
    </source>
</evidence>
<dbReference type="RefSeq" id="WP_249867741.1">
    <property type="nucleotide sequence ID" value="NZ_JAMGBC010000001.1"/>
</dbReference>
<accession>A0ABT0REW7</accession>
<evidence type="ECO:0000256" key="2">
    <source>
        <dbReference type="SAM" id="SignalP"/>
    </source>
</evidence>
<evidence type="ECO:0000256" key="1">
    <source>
        <dbReference type="SAM" id="MobiDB-lite"/>
    </source>
</evidence>
<sequence length="74" mass="7937">MIKGRMPLLACGPFLLALSLSSCREPDTPSAEENRQLDNAAEMLDAAPDALSNIDENTLEESDSNALNTDGSER</sequence>
<dbReference type="Proteomes" id="UP001165343">
    <property type="component" value="Unassembled WGS sequence"/>
</dbReference>
<feature type="chain" id="PRO_5045798524" description="Secreted protein" evidence="2">
    <location>
        <begin position="25"/>
        <end position="74"/>
    </location>
</feature>
<name>A0ABT0REW7_9SPHN</name>
<proteinExistence type="predicted"/>
<gene>
    <name evidence="3" type="ORF">LZ519_05675</name>
</gene>
<keyword evidence="2" id="KW-0732">Signal</keyword>
<protein>
    <recommendedName>
        <fullName evidence="5">Secreted protein</fullName>
    </recommendedName>
</protein>
<reference evidence="3" key="1">
    <citation type="submission" date="2022-05" db="EMBL/GenBank/DDBJ databases">
        <authorList>
            <person name="Jo J.-H."/>
            <person name="Im W.-T."/>
        </authorList>
    </citation>
    <scope>NUCLEOTIDE SEQUENCE</scope>
    <source>
        <strain evidence="3">RG327</strain>
    </source>
</reference>